<dbReference type="PANTHER" id="PTHR45957">
    <property type="entry name" value="ANAPHASE-PROMOTING COMPLEX SUBUNIT 2"/>
    <property type="match status" value="1"/>
</dbReference>
<dbReference type="InterPro" id="IPR036317">
    <property type="entry name" value="Cullin_homology_sf"/>
</dbReference>
<protein>
    <recommendedName>
        <fullName evidence="2">Cullin family profile domain-containing protein</fullName>
    </recommendedName>
</protein>
<dbReference type="SUPFAM" id="SSF75632">
    <property type="entry name" value="Cullin homology domain"/>
    <property type="match status" value="1"/>
</dbReference>
<comment type="caution">
    <text evidence="3">The sequence shown here is derived from an EMBL/GenBank/DDBJ whole genome shotgun (WGS) entry which is preliminary data.</text>
</comment>
<keyword evidence="4" id="KW-1185">Reference proteome</keyword>
<dbReference type="EMBL" id="MU150441">
    <property type="protein sequence ID" value="KAF9456260.1"/>
    <property type="molecule type" value="Genomic_DNA"/>
</dbReference>
<evidence type="ECO:0000256" key="1">
    <source>
        <dbReference type="PROSITE-ProRule" id="PRU00330"/>
    </source>
</evidence>
<dbReference type="GO" id="GO:0031625">
    <property type="term" value="F:ubiquitin protein ligase binding"/>
    <property type="evidence" value="ECO:0007669"/>
    <property type="project" value="InterPro"/>
</dbReference>
<comment type="similarity">
    <text evidence="1">Belongs to the cullin family.</text>
</comment>
<evidence type="ECO:0000259" key="2">
    <source>
        <dbReference type="PROSITE" id="PS50069"/>
    </source>
</evidence>
<gene>
    <name evidence="3" type="ORF">BDZ94DRAFT_1350312</name>
</gene>
<dbReference type="InterPro" id="IPR057975">
    <property type="entry name" value="TPR_ANAPC2"/>
</dbReference>
<dbReference type="GO" id="GO:0005680">
    <property type="term" value="C:anaphase-promoting complex"/>
    <property type="evidence" value="ECO:0007669"/>
    <property type="project" value="TreeGrafter"/>
</dbReference>
<evidence type="ECO:0000313" key="3">
    <source>
        <dbReference type="EMBL" id="KAF9456260.1"/>
    </source>
</evidence>
<dbReference type="OrthoDB" id="5581181at2759"/>
<dbReference type="PANTHER" id="PTHR45957:SF1">
    <property type="entry name" value="ANAPHASE-PROMOTING COMPLEX SUBUNIT 2"/>
    <property type="match status" value="1"/>
</dbReference>
<dbReference type="Gene3D" id="1.20.1310.10">
    <property type="entry name" value="Cullin Repeats"/>
    <property type="match status" value="1"/>
</dbReference>
<sequence>MSDKMVLWMLLPYARGASNVDEARTMLQGVGSQFDFHMNKTLCDLRTREVFDIIIDFPDSMGALQDLIDCLQRVDQRAALVQNHKRLLHPGAATNSIITQYVATIKCLWIIDPPGVLLFKVADPIQRYLRDCPDTIRSIVANLIGDEEGGEIIDENNIQPLQQPDVDDYSDANWEPEPMDAGPELRANKPSDILSTLVSIYDSKDLFVKELQVLLAQRLLAIDDDNVQKVEKERCNIEILKLCFREAALQVCEVMLKDMTNSKRIDGHVQSQRTSVVHPTIILQHFWPSLETSNIVMPGQFQKLQEQYAQEFAVFKPDKKLCWLPHLGTVHPELQLEDRAIDIDVPPLEAAFIELFSSKHKSLRDHHYLDWT</sequence>
<dbReference type="Gene3D" id="3.30.230.130">
    <property type="entry name" value="Cullin, Chain C, Domain 2"/>
    <property type="match status" value="1"/>
</dbReference>
<accession>A0A9P5XV35</accession>
<feature type="domain" description="Cullin family profile" evidence="2">
    <location>
        <begin position="169"/>
        <end position="372"/>
    </location>
</feature>
<reference evidence="3" key="1">
    <citation type="submission" date="2020-11" db="EMBL/GenBank/DDBJ databases">
        <authorList>
            <consortium name="DOE Joint Genome Institute"/>
            <person name="Ahrendt S."/>
            <person name="Riley R."/>
            <person name="Andreopoulos W."/>
            <person name="Labutti K."/>
            <person name="Pangilinan J."/>
            <person name="Ruiz-Duenas F.J."/>
            <person name="Barrasa J.M."/>
            <person name="Sanchez-Garcia M."/>
            <person name="Camarero S."/>
            <person name="Miyauchi S."/>
            <person name="Serrano A."/>
            <person name="Linde D."/>
            <person name="Babiker R."/>
            <person name="Drula E."/>
            <person name="Ayuso-Fernandez I."/>
            <person name="Pacheco R."/>
            <person name="Padilla G."/>
            <person name="Ferreira P."/>
            <person name="Barriuso J."/>
            <person name="Kellner H."/>
            <person name="Castanera R."/>
            <person name="Alfaro M."/>
            <person name="Ramirez L."/>
            <person name="Pisabarro A.G."/>
            <person name="Kuo A."/>
            <person name="Tritt A."/>
            <person name="Lipzen A."/>
            <person name="He G."/>
            <person name="Yan M."/>
            <person name="Ng V."/>
            <person name="Cullen D."/>
            <person name="Martin F."/>
            <person name="Rosso M.-N."/>
            <person name="Henrissat B."/>
            <person name="Hibbett D."/>
            <person name="Martinez A.T."/>
            <person name="Grigoriev I.V."/>
        </authorList>
    </citation>
    <scope>NUCLEOTIDE SEQUENCE</scope>
    <source>
        <strain evidence="3">CBS 247.69</strain>
    </source>
</reference>
<evidence type="ECO:0000313" key="4">
    <source>
        <dbReference type="Proteomes" id="UP000807353"/>
    </source>
</evidence>
<name>A0A9P5XV35_9AGAR</name>
<dbReference type="InterPro" id="IPR016158">
    <property type="entry name" value="Cullin_homology"/>
</dbReference>
<proteinExistence type="inferred from homology"/>
<dbReference type="Pfam" id="PF25773">
    <property type="entry name" value="TPR_ANAPC2"/>
    <property type="match status" value="1"/>
</dbReference>
<dbReference type="GO" id="GO:0007091">
    <property type="term" value="P:metaphase/anaphase transition of mitotic cell cycle"/>
    <property type="evidence" value="ECO:0007669"/>
    <property type="project" value="TreeGrafter"/>
</dbReference>
<dbReference type="Proteomes" id="UP000807353">
    <property type="component" value="Unassembled WGS sequence"/>
</dbReference>
<dbReference type="SMART" id="SM00182">
    <property type="entry name" value="CULLIN"/>
    <property type="match status" value="1"/>
</dbReference>
<organism evidence="3 4">
    <name type="scientific">Collybia nuda</name>
    <dbReference type="NCBI Taxonomy" id="64659"/>
    <lineage>
        <taxon>Eukaryota</taxon>
        <taxon>Fungi</taxon>
        <taxon>Dikarya</taxon>
        <taxon>Basidiomycota</taxon>
        <taxon>Agaricomycotina</taxon>
        <taxon>Agaricomycetes</taxon>
        <taxon>Agaricomycetidae</taxon>
        <taxon>Agaricales</taxon>
        <taxon>Tricholomatineae</taxon>
        <taxon>Clitocybaceae</taxon>
        <taxon>Collybia</taxon>
    </lineage>
</organism>
<dbReference type="GO" id="GO:0070979">
    <property type="term" value="P:protein K11-linked ubiquitination"/>
    <property type="evidence" value="ECO:0007669"/>
    <property type="project" value="TreeGrafter"/>
</dbReference>
<dbReference type="AlphaFoldDB" id="A0A9P5XV35"/>
<dbReference type="GO" id="GO:0006511">
    <property type="term" value="P:ubiquitin-dependent protein catabolic process"/>
    <property type="evidence" value="ECO:0007669"/>
    <property type="project" value="InterPro"/>
</dbReference>
<dbReference type="PROSITE" id="PS50069">
    <property type="entry name" value="CULLIN_2"/>
    <property type="match status" value="1"/>
</dbReference>
<dbReference type="InterPro" id="IPR044554">
    <property type="entry name" value="ANAPC2"/>
</dbReference>